<dbReference type="InterPro" id="IPR015943">
    <property type="entry name" value="WD40/YVTN_repeat-like_dom_sf"/>
</dbReference>
<accession>A0ABU7U2U7</accession>
<dbReference type="Pfam" id="PF13360">
    <property type="entry name" value="PQQ_2"/>
    <property type="match status" value="1"/>
</dbReference>
<evidence type="ECO:0000313" key="2">
    <source>
        <dbReference type="EMBL" id="MEE8659177.1"/>
    </source>
</evidence>
<dbReference type="RefSeq" id="WP_394820021.1">
    <property type="nucleotide sequence ID" value="NZ_JAWJZY010000003.1"/>
</dbReference>
<dbReference type="InterPro" id="IPR002372">
    <property type="entry name" value="PQQ_rpt_dom"/>
</dbReference>
<name>A0ABU7U2U7_9PROT</name>
<reference evidence="2 3" key="1">
    <citation type="submission" date="2023-10" db="EMBL/GenBank/DDBJ databases">
        <title>Sorlinia euscelidii gen. nov., sp. nov., an acetic acid bacteria isolated from the gut of Euscelidius variegatus emitter.</title>
        <authorList>
            <person name="Michoud G."/>
            <person name="Marasco R."/>
            <person name="Seferji K."/>
            <person name="Gonella E."/>
            <person name="Garuglieri E."/>
            <person name="Alma A."/>
            <person name="Mapelli F."/>
            <person name="Borin S."/>
            <person name="Daffonchio D."/>
            <person name="Crotti E."/>
        </authorList>
    </citation>
    <scope>NUCLEOTIDE SEQUENCE [LARGE SCALE GENOMIC DNA]</scope>
    <source>
        <strain evidence="2 3">EV16P</strain>
    </source>
</reference>
<comment type="caution">
    <text evidence="2">The sequence shown here is derived from an EMBL/GenBank/DDBJ whole genome shotgun (WGS) entry which is preliminary data.</text>
</comment>
<evidence type="ECO:0000259" key="1">
    <source>
        <dbReference type="Pfam" id="PF13360"/>
    </source>
</evidence>
<dbReference type="PANTHER" id="PTHR34512:SF30">
    <property type="entry name" value="OUTER MEMBRANE PROTEIN ASSEMBLY FACTOR BAMB"/>
    <property type="match status" value="1"/>
</dbReference>
<dbReference type="InterPro" id="IPR011047">
    <property type="entry name" value="Quinoprotein_ADH-like_sf"/>
</dbReference>
<dbReference type="SUPFAM" id="SSF50998">
    <property type="entry name" value="Quinoprotein alcohol dehydrogenase-like"/>
    <property type="match status" value="1"/>
</dbReference>
<keyword evidence="3" id="KW-1185">Reference proteome</keyword>
<dbReference type="InterPro" id="IPR018391">
    <property type="entry name" value="PQQ_b-propeller_rpt"/>
</dbReference>
<dbReference type="Gene3D" id="2.130.10.10">
    <property type="entry name" value="YVTN repeat-like/Quinoprotein amine dehydrogenase"/>
    <property type="match status" value="1"/>
</dbReference>
<protein>
    <submittedName>
        <fullName evidence="2">Dehydrogenase</fullName>
    </submittedName>
</protein>
<organism evidence="2 3">
    <name type="scientific">Sorlinia euscelidii</name>
    <dbReference type="NCBI Taxonomy" id="3081148"/>
    <lineage>
        <taxon>Bacteria</taxon>
        <taxon>Pseudomonadati</taxon>
        <taxon>Pseudomonadota</taxon>
        <taxon>Alphaproteobacteria</taxon>
        <taxon>Acetobacterales</taxon>
        <taxon>Acetobacteraceae</taxon>
        <taxon>Sorlinia</taxon>
    </lineage>
</organism>
<proteinExistence type="predicted"/>
<dbReference type="Proteomes" id="UP001312908">
    <property type="component" value="Unassembled WGS sequence"/>
</dbReference>
<dbReference type="PANTHER" id="PTHR34512">
    <property type="entry name" value="CELL SURFACE PROTEIN"/>
    <property type="match status" value="1"/>
</dbReference>
<feature type="domain" description="Pyrrolo-quinoline quinone repeat" evidence="1">
    <location>
        <begin position="170"/>
        <end position="381"/>
    </location>
</feature>
<evidence type="ECO:0000313" key="3">
    <source>
        <dbReference type="Proteomes" id="UP001312908"/>
    </source>
</evidence>
<dbReference type="EMBL" id="JAWJZY010000003">
    <property type="protein sequence ID" value="MEE8659177.1"/>
    <property type="molecule type" value="Genomic_DNA"/>
</dbReference>
<gene>
    <name evidence="2" type="ORF">DOFOFD_09140</name>
</gene>
<sequence>MTDLPHHSALKSSRRAFFGGLTASTALLTGCGLFRDKPKPPIPGHRVDVLSGGAGLVVDKSDHTPINLPPSENISSWAQAHRIPSHEAVNAQWASDHLAWSRSIGAGISEPAFLHFAALGPNGRGAIQSPPMIAGGMIYTRDAIGTVRAWAWPGMMFKWRFVPKGRKSRSTDIGGGLGIADGVLYIVDGVGQVIALDAASGTEKWRSDLGVPGRSSPTIMDGRVFFGTIDERLFALDAQTGRQLWSYQATPAETVMFGQPAPAIVNGIIVAGFGSGDLVALRAESGELVWSDSLGGSNGQGAILDLACVRGAPVITHQTVYAVSLSKVLVAIDMRSGRRLWEREVSGQNTPLIVDDWLYIISSDQQIACLDRQSGHVRWSQNLRRFQNEVKDKDAITWFGPIMADGKLVCVSSFKDAGMAVVDAGTGKILSVTKTSSPTLIEPIICDGKLLVLSVDGNLNAYG</sequence>
<dbReference type="SMART" id="SM00564">
    <property type="entry name" value="PQQ"/>
    <property type="match status" value="5"/>
</dbReference>